<dbReference type="SMART" id="SM00448">
    <property type="entry name" value="REC"/>
    <property type="match status" value="1"/>
</dbReference>
<dbReference type="PROSITE" id="PS50110">
    <property type="entry name" value="RESPONSE_REGULATORY"/>
    <property type="match status" value="1"/>
</dbReference>
<dbReference type="InterPro" id="IPR001789">
    <property type="entry name" value="Sig_transdc_resp-reg_receiver"/>
</dbReference>
<dbReference type="InterPro" id="IPR051271">
    <property type="entry name" value="2C-system_Tx_regulators"/>
</dbReference>
<dbReference type="InterPro" id="IPR011006">
    <property type="entry name" value="CheY-like_superfamily"/>
</dbReference>
<keyword evidence="5" id="KW-1185">Reference proteome</keyword>
<keyword evidence="4" id="KW-0238">DNA-binding</keyword>
<sequence>MITYAIVDDEPIAHRIIEGYCVELTHLHKIGNAYNVFEASEIISKHQVDLIFLDINMPKMTGFEWLKMLTKPPKIIVTSAYKEFALEGYQLNIVDYLLKPFSFARFLKAVNKASIVNLDNGFKSVAISDNVKDNRLFLKGDKMYHQVQIDQILFVEAYGNYSKVCFEENSLVTHEKISGLENILPREQFLRVHKSFLVAKDKIEIIQGNQIVIGKYKIPIGQTFKAKVNSLLNK</sequence>
<evidence type="ECO:0000256" key="1">
    <source>
        <dbReference type="PROSITE-ProRule" id="PRU00169"/>
    </source>
</evidence>
<proteinExistence type="predicted"/>
<dbReference type="Gene3D" id="2.40.50.1020">
    <property type="entry name" value="LytTr DNA-binding domain"/>
    <property type="match status" value="1"/>
</dbReference>
<dbReference type="SUPFAM" id="SSF52172">
    <property type="entry name" value="CheY-like"/>
    <property type="match status" value="1"/>
</dbReference>
<feature type="domain" description="Response regulatory" evidence="2">
    <location>
        <begin position="3"/>
        <end position="114"/>
    </location>
</feature>
<feature type="domain" description="HTH LytTR-type" evidence="3">
    <location>
        <begin position="136"/>
        <end position="234"/>
    </location>
</feature>
<dbReference type="GO" id="GO:0000156">
    <property type="term" value="F:phosphorelay response regulator activity"/>
    <property type="evidence" value="ECO:0007669"/>
    <property type="project" value="TreeGrafter"/>
</dbReference>
<dbReference type="Pfam" id="PF04397">
    <property type="entry name" value="LytTR"/>
    <property type="match status" value="1"/>
</dbReference>
<reference evidence="4 5" key="1">
    <citation type="submission" date="2018-03" db="EMBL/GenBank/DDBJ databases">
        <title>Genomic Encyclopedia of Archaeal and Bacterial Type Strains, Phase II (KMG-II): from individual species to whole genera.</title>
        <authorList>
            <person name="Goeker M."/>
        </authorList>
    </citation>
    <scope>NUCLEOTIDE SEQUENCE [LARGE SCALE GENOMIC DNA]</scope>
    <source>
        <strain evidence="4 5">DSM 25027</strain>
    </source>
</reference>
<gene>
    <name evidence="4" type="ORF">CLV81_2843</name>
</gene>
<evidence type="ECO:0000313" key="4">
    <source>
        <dbReference type="EMBL" id="PRX54442.1"/>
    </source>
</evidence>
<dbReference type="RefSeq" id="WP_106145719.1">
    <property type="nucleotide sequence ID" value="NZ_PVYX01000002.1"/>
</dbReference>
<organism evidence="4 5">
    <name type="scientific">Flagellimonas meridianipacifica</name>
    <dbReference type="NCBI Taxonomy" id="1080225"/>
    <lineage>
        <taxon>Bacteria</taxon>
        <taxon>Pseudomonadati</taxon>
        <taxon>Bacteroidota</taxon>
        <taxon>Flavobacteriia</taxon>
        <taxon>Flavobacteriales</taxon>
        <taxon>Flavobacteriaceae</taxon>
        <taxon>Flagellimonas</taxon>
    </lineage>
</organism>
<feature type="modified residue" description="4-aspartylphosphate" evidence="1">
    <location>
        <position position="54"/>
    </location>
</feature>
<dbReference type="PROSITE" id="PS50930">
    <property type="entry name" value="HTH_LYTTR"/>
    <property type="match status" value="1"/>
</dbReference>
<dbReference type="EMBL" id="PVYX01000002">
    <property type="protein sequence ID" value="PRX54442.1"/>
    <property type="molecule type" value="Genomic_DNA"/>
</dbReference>
<dbReference type="Gene3D" id="3.40.50.2300">
    <property type="match status" value="1"/>
</dbReference>
<dbReference type="Pfam" id="PF00072">
    <property type="entry name" value="Response_reg"/>
    <property type="match status" value="1"/>
</dbReference>
<dbReference type="OrthoDB" id="2168082at2"/>
<accession>A0A2T0MAK7</accession>
<protein>
    <submittedName>
        <fullName evidence="4">DNA-binding LytR/AlgR family response regulator</fullName>
    </submittedName>
</protein>
<dbReference type="PANTHER" id="PTHR45526:SF1">
    <property type="entry name" value="TRANSCRIPTIONAL REGULATORY PROTEIN DCUR-RELATED"/>
    <property type="match status" value="1"/>
</dbReference>
<dbReference type="SMART" id="SM00850">
    <property type="entry name" value="LytTR"/>
    <property type="match status" value="1"/>
</dbReference>
<dbReference type="PANTHER" id="PTHR45526">
    <property type="entry name" value="TRANSCRIPTIONAL REGULATORY PROTEIN DPIA"/>
    <property type="match status" value="1"/>
</dbReference>
<dbReference type="AlphaFoldDB" id="A0A2T0MAK7"/>
<evidence type="ECO:0000259" key="3">
    <source>
        <dbReference type="PROSITE" id="PS50930"/>
    </source>
</evidence>
<evidence type="ECO:0000259" key="2">
    <source>
        <dbReference type="PROSITE" id="PS50110"/>
    </source>
</evidence>
<keyword evidence="1" id="KW-0597">Phosphoprotein</keyword>
<evidence type="ECO:0000313" key="5">
    <source>
        <dbReference type="Proteomes" id="UP000237640"/>
    </source>
</evidence>
<name>A0A2T0MAK7_9FLAO</name>
<comment type="caution">
    <text evidence="4">The sequence shown here is derived from an EMBL/GenBank/DDBJ whole genome shotgun (WGS) entry which is preliminary data.</text>
</comment>
<dbReference type="Proteomes" id="UP000237640">
    <property type="component" value="Unassembled WGS sequence"/>
</dbReference>
<dbReference type="InterPro" id="IPR007492">
    <property type="entry name" value="LytTR_DNA-bd_dom"/>
</dbReference>
<dbReference type="GO" id="GO:0003677">
    <property type="term" value="F:DNA binding"/>
    <property type="evidence" value="ECO:0007669"/>
    <property type="project" value="UniProtKB-KW"/>
</dbReference>